<evidence type="ECO:0000313" key="2">
    <source>
        <dbReference type="Proteomes" id="UP000005439"/>
    </source>
</evidence>
<geneLocation type="plasmid" evidence="2">
    <name>pSULAd1</name>
</geneLocation>
<dbReference type="KEGG" id="sap:Sulac_3534"/>
<name>G8U1P2_SULAD</name>
<keyword evidence="1" id="KW-0614">Plasmid</keyword>
<proteinExistence type="predicted"/>
<dbReference type="EMBL" id="CP003180">
    <property type="protein sequence ID" value="AEW06970.1"/>
    <property type="molecule type" value="Genomic_DNA"/>
</dbReference>
<organism evidence="1 2">
    <name type="scientific">Sulfobacillus acidophilus (strain ATCC 700253 / DSM 10332 / NAL)</name>
    <dbReference type="NCBI Taxonomy" id="679936"/>
    <lineage>
        <taxon>Bacteria</taxon>
        <taxon>Bacillati</taxon>
        <taxon>Bacillota</taxon>
        <taxon>Clostridia</taxon>
        <taxon>Eubacteriales</taxon>
        <taxon>Clostridiales Family XVII. Incertae Sedis</taxon>
        <taxon>Sulfobacillus</taxon>
    </lineage>
</organism>
<dbReference type="AlphaFoldDB" id="G8U1P2"/>
<gene>
    <name evidence="1" type="ordered locus">Sulac_3534</name>
</gene>
<evidence type="ECO:0000313" key="1">
    <source>
        <dbReference type="EMBL" id="AEW06970.1"/>
    </source>
</evidence>
<dbReference type="Proteomes" id="UP000005439">
    <property type="component" value="Plasmid unnamed"/>
</dbReference>
<dbReference type="HOGENOM" id="CLU_3189847_0_0_9"/>
<sequence length="46" mass="4955">MAHYQITLDAQTIQALVGQKDNALALLLIMSVWCCKSGPSPSSHNV</sequence>
<protein>
    <submittedName>
        <fullName evidence="1">Uncharacterized protein</fullName>
    </submittedName>
</protein>
<accession>G8U1P2</accession>
<reference evidence="1 2" key="2">
    <citation type="journal article" date="2012" name="Stand. Genomic Sci.">
        <title>Complete genome sequence of the moderately thermophilic mineral-sulfide-oxidizing firmicute Sulfobacillus acidophilus type strain (NAL(T)).</title>
        <authorList>
            <person name="Anderson I."/>
            <person name="Chertkov O."/>
            <person name="Chen A."/>
            <person name="Saunders E."/>
            <person name="Lapidus A."/>
            <person name="Nolan M."/>
            <person name="Lucas S."/>
            <person name="Hammon N."/>
            <person name="Deshpande S."/>
            <person name="Cheng J.F."/>
            <person name="Han C."/>
            <person name="Tapia R."/>
            <person name="Goodwin L.A."/>
            <person name="Pitluck S."/>
            <person name="Liolios K."/>
            <person name="Pagani I."/>
            <person name="Ivanova N."/>
            <person name="Mikhailova N."/>
            <person name="Pati A."/>
            <person name="Palaniappan K."/>
            <person name="Land M."/>
            <person name="Pan C."/>
            <person name="Rohde M."/>
            <person name="Pukall R."/>
            <person name="Goker M."/>
            <person name="Detter J.C."/>
            <person name="Woyke T."/>
            <person name="Bristow J."/>
            <person name="Eisen J.A."/>
            <person name="Markowitz V."/>
            <person name="Hugenholtz P."/>
            <person name="Kyrpides N.C."/>
            <person name="Klenk H.P."/>
            <person name="Mavromatis K."/>
        </authorList>
    </citation>
    <scope>NUCLEOTIDE SEQUENCE [LARGE SCALE GENOMIC DNA]</scope>
    <source>
        <strain evidence="2">ATCC 700253 / DSM 10332 / NAL</strain>
        <plasmid evidence="2">pSULAd1</plasmid>
    </source>
</reference>
<reference evidence="2" key="1">
    <citation type="submission" date="2011-12" db="EMBL/GenBank/DDBJ databases">
        <title>The complete genome of plasmid of Sulfobacillus acidophilus DSM 10332.</title>
        <authorList>
            <person name="Lucas S."/>
            <person name="Han J."/>
            <person name="Lapidus A."/>
            <person name="Bruce D."/>
            <person name="Goodwin L."/>
            <person name="Pitluck S."/>
            <person name="Peters L."/>
            <person name="Kyrpides N."/>
            <person name="Mavromatis K."/>
            <person name="Ivanova N."/>
            <person name="Mikhailova N."/>
            <person name="Chertkov O."/>
            <person name="Saunders E."/>
            <person name="Detter J.C."/>
            <person name="Tapia R."/>
            <person name="Han C."/>
            <person name="Land M."/>
            <person name="Hauser L."/>
            <person name="Markowitz V."/>
            <person name="Cheng J.-F."/>
            <person name="Hugenholtz P."/>
            <person name="Woyke T."/>
            <person name="Wu D."/>
            <person name="Pukall R."/>
            <person name="Gehrich-Schroeter G."/>
            <person name="Schneider S."/>
            <person name="Klenk H.-P."/>
            <person name="Eisen J.A."/>
        </authorList>
    </citation>
    <scope>NUCLEOTIDE SEQUENCE [LARGE SCALE GENOMIC DNA]</scope>
    <source>
        <strain evidence="2">ATCC 700253 / DSM 10332 / NAL</strain>
        <plasmid evidence="2">pSULAd1</plasmid>
    </source>
</reference>
<keyword evidence="2" id="KW-1185">Reference proteome</keyword>